<dbReference type="InterPro" id="IPR030678">
    <property type="entry name" value="Peptide/Ni-bd"/>
</dbReference>
<feature type="signal peptide" evidence="4">
    <location>
        <begin position="1"/>
        <end position="22"/>
    </location>
</feature>
<dbReference type="GO" id="GO:0042597">
    <property type="term" value="C:periplasmic space"/>
    <property type="evidence" value="ECO:0007669"/>
    <property type="project" value="UniProtKB-ARBA"/>
</dbReference>
<reference evidence="7" key="1">
    <citation type="submission" date="2019-09" db="EMBL/GenBank/DDBJ databases">
        <title>Mumia zhuanghuii sp. nov. isolated from the intestinal contents of plateau pika (Ochotona curzoniae) in the Qinghai-Tibet plateau of China.</title>
        <authorList>
            <person name="Tian Z."/>
        </authorList>
    </citation>
    <scope>NUCLEOTIDE SEQUENCE [LARGE SCALE GENOMIC DNA]</scope>
    <source>
        <strain evidence="7">L-033</strain>
    </source>
</reference>
<keyword evidence="2" id="KW-0813">Transport</keyword>
<gene>
    <name evidence="6" type="ORF">F6B40_10480</name>
</gene>
<protein>
    <recommendedName>
        <fullName evidence="5">Solute-binding protein family 5 domain-containing protein</fullName>
    </recommendedName>
</protein>
<feature type="domain" description="Solute-binding protein family 5" evidence="5">
    <location>
        <begin position="83"/>
        <end position="442"/>
    </location>
</feature>
<evidence type="ECO:0000259" key="5">
    <source>
        <dbReference type="Pfam" id="PF00496"/>
    </source>
</evidence>
<dbReference type="RefSeq" id="WP_150893766.1">
    <property type="nucleotide sequence ID" value="NZ_VYUY01000015.1"/>
</dbReference>
<keyword evidence="3 4" id="KW-0732">Signal</keyword>
<dbReference type="InterPro" id="IPR000914">
    <property type="entry name" value="SBP_5_dom"/>
</dbReference>
<proteinExistence type="inferred from homology"/>
<accession>A0A5N0TAQ0</accession>
<dbReference type="PANTHER" id="PTHR30290:SF9">
    <property type="entry name" value="OLIGOPEPTIDE-BINDING PROTEIN APPA"/>
    <property type="match status" value="1"/>
</dbReference>
<dbReference type="EMBL" id="VYUY01000015">
    <property type="protein sequence ID" value="KAA9132143.1"/>
    <property type="molecule type" value="Genomic_DNA"/>
</dbReference>
<evidence type="ECO:0000313" key="6">
    <source>
        <dbReference type="EMBL" id="KAA9132143.1"/>
    </source>
</evidence>
<sequence length="533" mass="56878">MSMRSLRGIAAVGVTAAMLALAACSGGGDSSAPAPADDVERVYIEAVSADPTSLNPQFAGGPIPLRFGFSVLGTLVELNDGYEIMPGLAKSWEFSEDGSTVTLELQEGVLWHDGEPFTSEDVKFNFEEIMPLQTFGKPLSASIASIDTPDETTVVLNLANQYGPFLAALSQQALVPKHIYEGTDYVTNPANMAPIGTGPLMFESFSPGEQIVLVKNPDWWRGDFEVDRAIYPVMTDPNARMMALQSGELDAAVVDPSQQDQVEASDSLELVLRGALPQMVNAGFNASLPELSTPELRSLVFAAIDREAIVDLSLHGLGEAATTVFPEGMTWAVDNSVDFDKSFERDIDAINAGLDAAGYPVGADGTRFTLDIRYIAALSDVAAAAEVVKSSLQDVGIGANLLGTAEPVFMESVFAQSDFGIMLMRSVAGADPSIGVVRWLTCNPNRIPVSNPSGVCDEQLDQAAAAALATLDQDERAAQFRTLQQRAVASAHWLPLAWTHGSNYTVSSVRWEGLTDAVGQTNNPPWTHMTWVG</sequence>
<feature type="chain" id="PRO_5024346844" description="Solute-binding protein family 5 domain-containing protein" evidence="4">
    <location>
        <begin position="23"/>
        <end position="533"/>
    </location>
</feature>
<dbReference type="PANTHER" id="PTHR30290">
    <property type="entry name" value="PERIPLASMIC BINDING COMPONENT OF ABC TRANSPORTER"/>
    <property type="match status" value="1"/>
</dbReference>
<dbReference type="Gene3D" id="3.10.105.10">
    <property type="entry name" value="Dipeptide-binding Protein, Domain 3"/>
    <property type="match status" value="1"/>
</dbReference>
<evidence type="ECO:0000256" key="4">
    <source>
        <dbReference type="SAM" id="SignalP"/>
    </source>
</evidence>
<comment type="similarity">
    <text evidence="1">Belongs to the bacterial solute-binding protein 5 family.</text>
</comment>
<dbReference type="Pfam" id="PF00496">
    <property type="entry name" value="SBP_bac_5"/>
    <property type="match status" value="1"/>
</dbReference>
<dbReference type="PROSITE" id="PS51257">
    <property type="entry name" value="PROKAR_LIPOPROTEIN"/>
    <property type="match status" value="1"/>
</dbReference>
<dbReference type="SUPFAM" id="SSF53850">
    <property type="entry name" value="Periplasmic binding protein-like II"/>
    <property type="match status" value="1"/>
</dbReference>
<dbReference type="Gene3D" id="3.40.190.10">
    <property type="entry name" value="Periplasmic binding protein-like II"/>
    <property type="match status" value="1"/>
</dbReference>
<evidence type="ECO:0000256" key="1">
    <source>
        <dbReference type="ARBA" id="ARBA00005695"/>
    </source>
</evidence>
<name>A0A5N0TAQ0_9MICO</name>
<evidence type="ECO:0000256" key="3">
    <source>
        <dbReference type="ARBA" id="ARBA00022729"/>
    </source>
</evidence>
<evidence type="ECO:0000313" key="7">
    <source>
        <dbReference type="Proteomes" id="UP000326838"/>
    </source>
</evidence>
<dbReference type="GO" id="GO:0043190">
    <property type="term" value="C:ATP-binding cassette (ABC) transporter complex"/>
    <property type="evidence" value="ECO:0007669"/>
    <property type="project" value="InterPro"/>
</dbReference>
<dbReference type="Proteomes" id="UP000326838">
    <property type="component" value="Unassembled WGS sequence"/>
</dbReference>
<dbReference type="GO" id="GO:1904680">
    <property type="term" value="F:peptide transmembrane transporter activity"/>
    <property type="evidence" value="ECO:0007669"/>
    <property type="project" value="TreeGrafter"/>
</dbReference>
<dbReference type="GO" id="GO:0015833">
    <property type="term" value="P:peptide transport"/>
    <property type="evidence" value="ECO:0007669"/>
    <property type="project" value="TreeGrafter"/>
</dbReference>
<comment type="caution">
    <text evidence="6">The sequence shown here is derived from an EMBL/GenBank/DDBJ whole genome shotgun (WGS) entry which is preliminary data.</text>
</comment>
<keyword evidence="7" id="KW-1185">Reference proteome</keyword>
<dbReference type="AlphaFoldDB" id="A0A5N0TAQ0"/>
<dbReference type="PIRSF" id="PIRSF002741">
    <property type="entry name" value="MppA"/>
    <property type="match status" value="1"/>
</dbReference>
<dbReference type="InterPro" id="IPR039424">
    <property type="entry name" value="SBP_5"/>
</dbReference>
<organism evidence="6 7">
    <name type="scientific">Microbacterium caowuchunii</name>
    <dbReference type="NCBI Taxonomy" id="2614638"/>
    <lineage>
        <taxon>Bacteria</taxon>
        <taxon>Bacillati</taxon>
        <taxon>Actinomycetota</taxon>
        <taxon>Actinomycetes</taxon>
        <taxon>Micrococcales</taxon>
        <taxon>Microbacteriaceae</taxon>
        <taxon>Microbacterium</taxon>
    </lineage>
</organism>
<evidence type="ECO:0000256" key="2">
    <source>
        <dbReference type="ARBA" id="ARBA00022448"/>
    </source>
</evidence>